<keyword evidence="16 18" id="KW-0407">Ion channel</keyword>
<feature type="transmembrane region" description="Helical" evidence="18">
    <location>
        <begin position="1210"/>
        <end position="1236"/>
    </location>
</feature>
<feature type="domain" description="Ion transport" evidence="21">
    <location>
        <begin position="646"/>
        <end position="877"/>
    </location>
</feature>
<keyword evidence="5" id="KW-0597">Phosphoprotein</keyword>
<dbReference type="CDD" id="cd13433">
    <property type="entry name" value="Na_channel_gate"/>
    <property type="match status" value="1"/>
</dbReference>
<feature type="transmembrane region" description="Helical" evidence="18">
    <location>
        <begin position="715"/>
        <end position="736"/>
    </location>
</feature>
<evidence type="ECO:0000259" key="24">
    <source>
        <dbReference type="Pfam" id="PF24609"/>
    </source>
</evidence>
<dbReference type="Pfam" id="PF06512">
    <property type="entry name" value="Na_trans_assoc"/>
    <property type="match status" value="1"/>
</dbReference>
<dbReference type="FunFam" id="1.20.120.350:FF:000002">
    <property type="entry name" value="Sodium channel protein"/>
    <property type="match status" value="1"/>
</dbReference>
<dbReference type="GeneID" id="105292078"/>
<keyword evidence="12 18" id="KW-0406">Ion transport</keyword>
<dbReference type="FunFam" id="1.10.287.70:FF:000006">
    <property type="entry name" value="Sodium channel protein"/>
    <property type="match status" value="1"/>
</dbReference>
<dbReference type="FunFam" id="1.20.5.1190:FF:000001">
    <property type="entry name" value="Sodium channel protein"/>
    <property type="match status" value="1"/>
</dbReference>
<dbReference type="GO" id="GO:0005248">
    <property type="term" value="F:voltage-gated sodium channel activity"/>
    <property type="evidence" value="ECO:0007669"/>
    <property type="project" value="InterPro"/>
</dbReference>
<feature type="coiled-coil region" evidence="19">
    <location>
        <begin position="400"/>
        <end position="434"/>
    </location>
</feature>
<dbReference type="InterPro" id="IPR044564">
    <property type="entry name" value="Na_chnl_inactivation_gate"/>
</dbReference>
<feature type="transmembrane region" description="Helical" evidence="18">
    <location>
        <begin position="1477"/>
        <end position="1497"/>
    </location>
</feature>
<evidence type="ECO:0000256" key="13">
    <source>
        <dbReference type="ARBA" id="ARBA00023136"/>
    </source>
</evidence>
<dbReference type="Gene3D" id="1.10.287.70">
    <property type="match status" value="4"/>
</dbReference>
<evidence type="ECO:0000256" key="14">
    <source>
        <dbReference type="ARBA" id="ARBA00023157"/>
    </source>
</evidence>
<dbReference type="SMART" id="SM00015">
    <property type="entry name" value="IQ"/>
    <property type="match status" value="1"/>
</dbReference>
<evidence type="ECO:0000259" key="23">
    <source>
        <dbReference type="Pfam" id="PF11933"/>
    </source>
</evidence>
<feature type="transmembrane region" description="Helical" evidence="18">
    <location>
        <begin position="757"/>
        <end position="785"/>
    </location>
</feature>
<dbReference type="Pfam" id="PF11933">
    <property type="entry name" value="Na_trans_cytopl"/>
    <property type="match status" value="1"/>
</dbReference>
<keyword evidence="2 18" id="KW-0813">Transport</keyword>
<evidence type="ECO:0000256" key="6">
    <source>
        <dbReference type="ARBA" id="ARBA00022692"/>
    </source>
</evidence>
<dbReference type="GO" id="GO:0086010">
    <property type="term" value="P:membrane depolarization during action potential"/>
    <property type="evidence" value="ECO:0007669"/>
    <property type="project" value="TreeGrafter"/>
</dbReference>
<feature type="transmembrane region" description="Helical" evidence="18">
    <location>
        <begin position="1133"/>
        <end position="1149"/>
    </location>
</feature>
<feature type="transmembrane region" description="Helical" evidence="18">
    <location>
        <begin position="376"/>
        <end position="403"/>
    </location>
</feature>
<keyword evidence="15 18" id="KW-0739">Sodium transport</keyword>
<feature type="compositionally biased region" description="Basic and acidic residues" evidence="20">
    <location>
        <begin position="26"/>
        <end position="39"/>
    </location>
</feature>
<evidence type="ECO:0000256" key="15">
    <source>
        <dbReference type="ARBA" id="ARBA00023201"/>
    </source>
</evidence>
<keyword evidence="4" id="KW-1003">Cell membrane</keyword>
<feature type="transmembrane region" description="Helical" evidence="18">
    <location>
        <begin position="647"/>
        <end position="665"/>
    </location>
</feature>
<feature type="transmembrane region" description="Helical" evidence="18">
    <location>
        <begin position="1447"/>
        <end position="1465"/>
    </location>
</feature>
<evidence type="ECO:0000256" key="4">
    <source>
        <dbReference type="ARBA" id="ARBA00022475"/>
    </source>
</evidence>
<evidence type="ECO:0000256" key="19">
    <source>
        <dbReference type="SAM" id="Coils"/>
    </source>
</evidence>
<feature type="region of interest" description="Disordered" evidence="20">
    <location>
        <begin position="1821"/>
        <end position="1889"/>
    </location>
</feature>
<dbReference type="FunFam" id="1.10.238.10:FF:000002">
    <property type="entry name" value="Sodium channel protein"/>
    <property type="match status" value="1"/>
</dbReference>
<feature type="domain" description="Ion transport" evidence="21">
    <location>
        <begin position="1092"/>
        <end position="1367"/>
    </location>
</feature>
<evidence type="ECO:0000313" key="25">
    <source>
        <dbReference type="Proteomes" id="UP000515202"/>
    </source>
</evidence>
<keyword evidence="7" id="KW-0677">Repeat</keyword>
<dbReference type="Pfam" id="PF24609">
    <property type="entry name" value="IQ_SCN5A_C"/>
    <property type="match status" value="1"/>
</dbReference>
<evidence type="ECO:0000256" key="7">
    <source>
        <dbReference type="ARBA" id="ARBA00022737"/>
    </source>
</evidence>
<dbReference type="PANTHER" id="PTHR10037:SF221">
    <property type="entry name" value="SODIUM CHANNEL PROTEIN TYPE 9 SUBUNIT ALPHA"/>
    <property type="match status" value="1"/>
</dbReference>
<feature type="domain" description="Ion transport" evidence="21">
    <location>
        <begin position="125"/>
        <end position="408"/>
    </location>
</feature>
<dbReference type="InterPro" id="IPR005821">
    <property type="entry name" value="Ion_trans_dom"/>
</dbReference>
<feature type="transmembrane region" description="Helical" evidence="18">
    <location>
        <begin position="1094"/>
        <end position="1112"/>
    </location>
</feature>
<dbReference type="InterPro" id="IPR043203">
    <property type="entry name" value="VGCC_Ca_Na"/>
</dbReference>
<dbReference type="InterPro" id="IPR027359">
    <property type="entry name" value="Volt_channel_dom_sf"/>
</dbReference>
<evidence type="ECO:0000256" key="2">
    <source>
        <dbReference type="ARBA" id="ARBA00022448"/>
    </source>
</evidence>
<feature type="region of interest" description="Disordered" evidence="20">
    <location>
        <begin position="26"/>
        <end position="55"/>
    </location>
</feature>
<feature type="compositionally biased region" description="Acidic residues" evidence="20">
    <location>
        <begin position="1038"/>
        <end position="1050"/>
    </location>
</feature>
<keyword evidence="10 18" id="KW-1133">Transmembrane helix</keyword>
<evidence type="ECO:0000256" key="10">
    <source>
        <dbReference type="ARBA" id="ARBA00022989"/>
    </source>
</evidence>
<keyword evidence="14" id="KW-1015">Disulfide bond</keyword>
<dbReference type="PRINTS" id="PR00170">
    <property type="entry name" value="NACHANNEL"/>
</dbReference>
<evidence type="ECO:0000256" key="1">
    <source>
        <dbReference type="ARBA" id="ARBA00004651"/>
    </source>
</evidence>
<feature type="transmembrane region" description="Helical" evidence="18">
    <location>
        <begin position="847"/>
        <end position="870"/>
    </location>
</feature>
<accession>A0A6P6CA14</accession>
<dbReference type="InterPro" id="IPR010526">
    <property type="entry name" value="Na_trans_assoc_dom"/>
</dbReference>
<organism evidence="25 26">
    <name type="scientific">Pteropus vampyrus</name>
    <name type="common">Large flying fox</name>
    <dbReference type="NCBI Taxonomy" id="132908"/>
    <lineage>
        <taxon>Eukaryota</taxon>
        <taxon>Metazoa</taxon>
        <taxon>Chordata</taxon>
        <taxon>Craniata</taxon>
        <taxon>Vertebrata</taxon>
        <taxon>Euteleostomi</taxon>
        <taxon>Mammalia</taxon>
        <taxon>Eutheria</taxon>
        <taxon>Laurasiatheria</taxon>
        <taxon>Chiroptera</taxon>
        <taxon>Yinpterochiroptera</taxon>
        <taxon>Pteropodoidea</taxon>
        <taxon>Pteropodidae</taxon>
        <taxon>Pteropodinae</taxon>
        <taxon>Pteropus</taxon>
    </lineage>
</organism>
<evidence type="ECO:0000256" key="5">
    <source>
        <dbReference type="ARBA" id="ARBA00022553"/>
    </source>
</evidence>
<reference evidence="26" key="1">
    <citation type="submission" date="2025-08" db="UniProtKB">
        <authorList>
            <consortium name="RefSeq"/>
        </authorList>
    </citation>
    <scope>IDENTIFICATION</scope>
    <source>
        <tissue evidence="26">Kidney</tissue>
    </source>
</reference>
<evidence type="ECO:0000259" key="21">
    <source>
        <dbReference type="Pfam" id="PF00520"/>
    </source>
</evidence>
<comment type="subcellular location">
    <subcellularLocation>
        <location evidence="1 18">Cell membrane</location>
        <topology evidence="1 18">Multi-pass membrane protein</topology>
    </subcellularLocation>
</comment>
<dbReference type="CTD" id="6335"/>
<gene>
    <name evidence="26" type="primary">SCN9A</name>
</gene>
<comment type="function">
    <text evidence="18">Mediates the voltage-dependent sodium ion permeability of excitable membranes. Assuming opened or closed conformations in response to the voltage difference across the membrane, the protein forms a sodium-selective channel through which Na(+) ions may pass in accordance with their electrochemical gradient.</text>
</comment>
<dbReference type="SUPFAM" id="SSF81324">
    <property type="entry name" value="Voltage-gated potassium channels"/>
    <property type="match status" value="4"/>
</dbReference>
<dbReference type="FunFam" id="1.20.120.350:FF:000005">
    <property type="entry name" value="Sodium channel protein"/>
    <property type="match status" value="1"/>
</dbReference>
<dbReference type="Pfam" id="PF00520">
    <property type="entry name" value="Ion_trans"/>
    <property type="match status" value="4"/>
</dbReference>
<dbReference type="PANTHER" id="PTHR10037">
    <property type="entry name" value="VOLTAGE-GATED CATION CHANNEL CALCIUM AND SODIUM"/>
    <property type="match status" value="1"/>
</dbReference>
<dbReference type="InterPro" id="IPR058542">
    <property type="entry name" value="IQ_SCN5A_C"/>
</dbReference>
<comment type="similarity">
    <text evidence="18">Belongs to the sodium channel (TC 1.A.1.10) family.</text>
</comment>
<evidence type="ECO:0000313" key="26">
    <source>
        <dbReference type="RefSeq" id="XP_023384234.1"/>
    </source>
</evidence>
<dbReference type="KEGG" id="pvp:105292078"/>
<dbReference type="InterPro" id="IPR000048">
    <property type="entry name" value="IQ_motif_EF-hand-BS"/>
</dbReference>
<protein>
    <recommendedName>
        <fullName evidence="18">Sodium channel protein</fullName>
    </recommendedName>
</protein>
<feature type="transmembrane region" description="Helical" evidence="18">
    <location>
        <begin position="677"/>
        <end position="695"/>
    </location>
</feature>
<dbReference type="Gene3D" id="1.20.120.350">
    <property type="entry name" value="Voltage-gated potassium channels. Chain C"/>
    <property type="match status" value="4"/>
</dbReference>
<dbReference type="Gene3D" id="1.20.5.1190">
    <property type="entry name" value="iswi atpase"/>
    <property type="match status" value="1"/>
</dbReference>
<keyword evidence="8" id="KW-0832">Ubl conjugation</keyword>
<evidence type="ECO:0000256" key="11">
    <source>
        <dbReference type="ARBA" id="ARBA00023053"/>
    </source>
</evidence>
<dbReference type="GO" id="GO:0001518">
    <property type="term" value="C:voltage-gated sodium channel complex"/>
    <property type="evidence" value="ECO:0007669"/>
    <property type="project" value="UniProtKB-UniRule"/>
</dbReference>
<evidence type="ECO:0000256" key="8">
    <source>
        <dbReference type="ARBA" id="ARBA00022843"/>
    </source>
</evidence>
<keyword evidence="3 18" id="KW-0894">Sodium channel</keyword>
<evidence type="ECO:0000256" key="16">
    <source>
        <dbReference type="ARBA" id="ARBA00023303"/>
    </source>
</evidence>
<feature type="domain" description="Sodium ion transport-associated" evidence="22">
    <location>
        <begin position="884"/>
        <end position="1088"/>
    </location>
</feature>
<feature type="transmembrane region" description="Helical" evidence="18">
    <location>
        <begin position="1334"/>
        <end position="1358"/>
    </location>
</feature>
<keyword evidence="25" id="KW-1185">Reference proteome</keyword>
<name>A0A6P6CA14_PTEVA</name>
<evidence type="ECO:0000256" key="9">
    <source>
        <dbReference type="ARBA" id="ARBA00022882"/>
    </source>
</evidence>
<feature type="transmembrane region" description="Helical" evidence="18">
    <location>
        <begin position="221"/>
        <end position="242"/>
    </location>
</feature>
<evidence type="ECO:0000256" key="3">
    <source>
        <dbReference type="ARBA" id="ARBA00022461"/>
    </source>
</evidence>
<sequence length="1889" mass="215813">MAMLPPPGPQSFVYFTEQSLALIEQRIAERKTKEPKEEKKDDDEEGPKPSSDLEAGKQLPFIYGDIPPGMVSEPLEDLDPYYTDKKTFIVLNKGKAIFRFNATPALYMLSPFSPLRRISIKILVHSLFGMLIMCTILTNCIFMTMNNPPDWTKNVEYTFTGIYTFESLIKILARGFCVGEFTFLRDPWNWLDFIVIVFAYVTEFVDLGNVSALRTFRVLRALKTISVIPGLKTIVGALIQSVKKLSDVMILTVFCLSVFALIGLQLFMGNLKHKCLRTTLENNKTLNISDTLEEDDYRKYFYYLEGSKDALLCGFSTDSGQCPEGYTCVKVGRNPDYGYTSFDTFSWAFLALFRLMTQDYWENLYQQTLRAAGKTYMIFFVVVIFLGSFYLINLILAVVAMAYEEQNQANIEEARQKELEFQQMLDRLKKEQEEAESPLSIRGSLFPQRRSSRASLFSFKGRGRDLGSETEFADDEHSIFGDNESRRGSLFLPYRPRERRSSNISQASRSPPILPVNGKMHSAVDCNGVVSLVDGPSALMLPNGQLLPEVIIDKATSDDSGTTNQIHKKRRSSSYLLSEDMLNDPNLRQRAMSRASILTNTVEELEESRQKCPPWWYRFAHTFLIWNCSPYWIKFKKLIDFIVMDPFVDLAITICIVLNTLFMAMEHHPMTEEFKNVLVVGNLVFTGIFAAEMVLKLIAMDPYEYFQVGWNIFDSLIVTLSLVELFLSDVDGLSVLRSFRLLRVFKLAKSWPTLNMLIKIIGNSVGALGNLTLVLAIIVFIFAVVGMQLFGKSYKECVCRISDDCELPRWHMNDFFHSFLIVFRVLCGEWIETMWDCMEVAGQAMCLIVYMMVMVIGNLVVLNLFLALLLSSFSSDNLTAIEEDTDANNLQIAVARIKKGINYVKQTLREFILKAFSKKPKISKEIRRAEDLISKEQNYISNRTLAEMSKDHNFHKEKDKTIGFGRNMEKYLMEESDCQSFIHNPSLTVTVPIAPGESDLENMNTEELSSDSDSEYSKGRLNQLSSSECSTVDNPLPGEEEAEAEPINSDEPEACFTDGCVRRFPCCQVNIESEKGKVWWNIRKTCYRIVEHSWFESFIVLMILLSSGALAFEDIDIEKKKAIKIILEYADKIFTYIFILEMLLKWVAYGYKTYFTNAWCWLDFLIVDVSLVTLVANTLGYSDLGPIRSLRTLRALRPLRALSRFEGMRVVVNALIGAIPSIMNVLLVCLIFWLIFSIMGVNLFAGKFYECINTTDGSRFSTTQVHNRSECFALMNVSREVRWKNLKVNFDNVGLGYLSLLQVATFKGWMDIMYAAVDSVNVDKQPIYEYSLYMYIYFVIFIIFGSFFTLNLFIGVIIDNFNQQKKKFWGQDIFMTEEQKKYYNAMKKLGSKKPQKPIPRPGNKFQGCIFDLVTNQAFDITIMVLICLNMVTMMVEKEGQSAYMTNVLYWINVVFIILFTGECVLKLISLRHYYFTVGWNIFDFVVVILSIVGMFLAELIEKYFVSPTLFRVIRLARIGRILRLIKGAKGIRTLLFALMMSLPALFNIGLLLFLVMFIYAIFGMSNFAYVKKEAGINDMFNFETFGNSMICLFQITTSAGWDGLLAPILNSGPPDCDPNKVHPGSSVEGDCGSPSVGIFYFVSYIIISFLVVVNMYIAVILENFSVATEESTEPLSEDDFEMFYEVWEKFDPDATQFIEYSKLSDFAAALDPPLLIAKPNKVQLIAMDLPMVSGDRIHCLDILFAFTKRVLGESGEMDSLRSQMEERFMSANPSKVSYEPITTTLKRKQEDVSAIIIQRAYRRYRLRQNVKNISSIYIKDGERDDDLPNKEDMVFGNDNENSSPEKTDATPSTNFPPSYDSVTKPDKEKYEEDKTEKEDKGKDGKESKK</sequence>
<evidence type="ECO:0000256" key="12">
    <source>
        <dbReference type="ARBA" id="ARBA00023065"/>
    </source>
</evidence>
<feature type="transmembrane region" description="Helical" evidence="18">
    <location>
        <begin position="248"/>
        <end position="267"/>
    </location>
</feature>
<dbReference type="OrthoDB" id="2984333at2759"/>
<dbReference type="Gene3D" id="1.10.238.10">
    <property type="entry name" value="EF-hand"/>
    <property type="match status" value="1"/>
</dbReference>
<feature type="transmembrane region" description="Helical" evidence="18">
    <location>
        <begin position="1638"/>
        <end position="1661"/>
    </location>
</feature>
<proteinExistence type="inferred from homology"/>
<feature type="region of interest" description="Disordered" evidence="20">
    <location>
        <begin position="993"/>
        <end position="1050"/>
    </location>
</feature>
<keyword evidence="9 18" id="KW-0851">Voltage-gated channel</keyword>
<dbReference type="Proteomes" id="UP000515202">
    <property type="component" value="Unplaced"/>
</dbReference>
<feature type="domain" description="Ion transport" evidence="21">
    <location>
        <begin position="1416"/>
        <end position="1671"/>
    </location>
</feature>
<comment type="catalytic activity">
    <reaction evidence="17">
        <text>Na(+)(in) = Na(+)(out)</text>
        <dbReference type="Rhea" id="RHEA:34963"/>
        <dbReference type="ChEBI" id="CHEBI:29101"/>
    </reaction>
</comment>
<feature type="compositionally biased region" description="Basic and acidic residues" evidence="20">
    <location>
        <begin position="1863"/>
        <end position="1889"/>
    </location>
</feature>
<feature type="transmembrane region" description="Helical" evidence="18">
    <location>
        <begin position="1417"/>
        <end position="1435"/>
    </location>
</feature>
<feature type="transmembrane region" description="Helical" evidence="18">
    <location>
        <begin position="190"/>
        <end position="209"/>
    </location>
</feature>
<dbReference type="RefSeq" id="XP_023384234.1">
    <property type="nucleotide sequence ID" value="XM_023528466.1"/>
</dbReference>
<feature type="compositionally biased region" description="Basic and acidic residues" evidence="20">
    <location>
        <begin position="1821"/>
        <end position="1833"/>
    </location>
</feature>
<feature type="transmembrane region" description="Helical" evidence="18">
    <location>
        <begin position="122"/>
        <end position="145"/>
    </location>
</feature>
<feature type="compositionally biased region" description="Polar residues" evidence="20">
    <location>
        <begin position="1020"/>
        <end position="1033"/>
    </location>
</feature>
<evidence type="ECO:0000256" key="18">
    <source>
        <dbReference type="RuleBase" id="RU361132"/>
    </source>
</evidence>
<feature type="transmembrane region" description="Helical" evidence="18">
    <location>
        <begin position="1534"/>
        <end position="1562"/>
    </location>
</feature>
<dbReference type="InterPro" id="IPR001696">
    <property type="entry name" value="Na_channel_asu"/>
</dbReference>
<feature type="transmembrane region" description="Helical" evidence="18">
    <location>
        <begin position="1161"/>
        <end position="1181"/>
    </location>
</feature>
<evidence type="ECO:0000256" key="17">
    <source>
        <dbReference type="ARBA" id="ARBA00036239"/>
    </source>
</evidence>
<comment type="caution">
    <text evidence="18">Lacks conserved residue(s) required for the propagation of feature annotation.</text>
</comment>
<feature type="domain" description="SCN5A-like C-terminal IQ motif" evidence="24">
    <location>
        <begin position="1783"/>
        <end position="1814"/>
    </location>
</feature>
<evidence type="ECO:0000256" key="20">
    <source>
        <dbReference type="SAM" id="MobiDB-lite"/>
    </source>
</evidence>
<feature type="domain" description="Voltage-gated Na+ ion channel cytoplasmic" evidence="23">
    <location>
        <begin position="437"/>
        <end position="596"/>
    </location>
</feature>
<dbReference type="InterPro" id="IPR024583">
    <property type="entry name" value="Na_trans_cytopl"/>
</dbReference>
<keyword evidence="19" id="KW-0175">Coiled coil</keyword>
<keyword evidence="6 18" id="KW-0812">Transmembrane</keyword>
<dbReference type="FunFam" id="1.10.287.70:FF:000001">
    <property type="entry name" value="Sodium channel protein"/>
    <property type="match status" value="1"/>
</dbReference>
<keyword evidence="11 18" id="KW-0915">Sodium</keyword>
<evidence type="ECO:0000259" key="22">
    <source>
        <dbReference type="Pfam" id="PF06512"/>
    </source>
</evidence>
<dbReference type="FunFam" id="1.20.120.350:FF:000004">
    <property type="entry name" value="Sodium channel protein"/>
    <property type="match status" value="1"/>
</dbReference>
<dbReference type="GO" id="GO:0019228">
    <property type="term" value="P:neuronal action potential"/>
    <property type="evidence" value="ECO:0007669"/>
    <property type="project" value="TreeGrafter"/>
</dbReference>
<dbReference type="FunFam" id="1.20.120.350:FF:000003">
    <property type="entry name" value="Voltage-dependent sodium channel"/>
    <property type="match status" value="1"/>
</dbReference>
<keyword evidence="13 18" id="KW-0472">Membrane</keyword>